<reference evidence="3" key="1">
    <citation type="submission" date="2023-04" db="EMBL/GenBank/DDBJ databases">
        <title>Sphingomonas sp. MAHUQ-71 isolated from rice field.</title>
        <authorList>
            <person name="Huq M.A."/>
        </authorList>
    </citation>
    <scope>NUCLEOTIDE SEQUENCE</scope>
    <source>
        <strain evidence="3">MAHUQ-71</strain>
    </source>
</reference>
<gene>
    <name evidence="3" type="ORF">QGN17_12425</name>
</gene>
<organism evidence="3 4">
    <name type="scientific">Sphingomonas oryzagri</name>
    <dbReference type="NCBI Taxonomy" id="3042314"/>
    <lineage>
        <taxon>Bacteria</taxon>
        <taxon>Pseudomonadati</taxon>
        <taxon>Pseudomonadota</taxon>
        <taxon>Alphaproteobacteria</taxon>
        <taxon>Sphingomonadales</taxon>
        <taxon>Sphingomonadaceae</taxon>
        <taxon>Sphingomonas</taxon>
    </lineage>
</organism>
<protein>
    <submittedName>
        <fullName evidence="3">PDZ domain-containing protein</fullName>
    </submittedName>
</protein>
<evidence type="ECO:0000256" key="1">
    <source>
        <dbReference type="SAM" id="Phobius"/>
    </source>
</evidence>
<proteinExistence type="predicted"/>
<dbReference type="SUPFAM" id="SSF50156">
    <property type="entry name" value="PDZ domain-like"/>
    <property type="match status" value="1"/>
</dbReference>
<dbReference type="EMBL" id="JARYGZ010000001">
    <property type="protein sequence ID" value="MDH7639536.1"/>
    <property type="molecule type" value="Genomic_DNA"/>
</dbReference>
<feature type="domain" description="PDZ" evidence="2">
    <location>
        <begin position="50"/>
        <end position="108"/>
    </location>
</feature>
<dbReference type="Proteomes" id="UP001160625">
    <property type="component" value="Unassembled WGS sequence"/>
</dbReference>
<dbReference type="InterPro" id="IPR041489">
    <property type="entry name" value="PDZ_6"/>
</dbReference>
<dbReference type="Gene3D" id="2.30.42.10">
    <property type="match status" value="1"/>
</dbReference>
<name>A0ABT6N3B2_9SPHN</name>
<dbReference type="RefSeq" id="WP_281044802.1">
    <property type="nucleotide sequence ID" value="NZ_JARYGZ010000001.1"/>
</dbReference>
<keyword evidence="1" id="KW-1133">Transmembrane helix</keyword>
<keyword evidence="1" id="KW-0812">Transmembrane</keyword>
<evidence type="ECO:0000259" key="2">
    <source>
        <dbReference type="PROSITE" id="PS50106"/>
    </source>
</evidence>
<dbReference type="SMART" id="SM00228">
    <property type="entry name" value="PDZ"/>
    <property type="match status" value="1"/>
</dbReference>
<evidence type="ECO:0000313" key="4">
    <source>
        <dbReference type="Proteomes" id="UP001160625"/>
    </source>
</evidence>
<evidence type="ECO:0000313" key="3">
    <source>
        <dbReference type="EMBL" id="MDH7639536.1"/>
    </source>
</evidence>
<keyword evidence="1" id="KW-0472">Membrane</keyword>
<sequence>MAGQVVAPEKTGMAAYRHAMDQRGGNWLAIGIGAVVAALLLILVLAERGTFRLRDGAVASALPGITLDNSVDHMPVVTSVRSDGEAERVGIRAGDEIEAVDGYRVRDVAGLRSALLSDREDKLALHIRRGDTLWTVALDRSEPAIGNAVAVENRNGPENPAD</sequence>
<dbReference type="InterPro" id="IPR036034">
    <property type="entry name" value="PDZ_sf"/>
</dbReference>
<feature type="transmembrane region" description="Helical" evidence="1">
    <location>
        <begin position="27"/>
        <end position="46"/>
    </location>
</feature>
<dbReference type="InterPro" id="IPR001478">
    <property type="entry name" value="PDZ"/>
</dbReference>
<comment type="caution">
    <text evidence="3">The sequence shown here is derived from an EMBL/GenBank/DDBJ whole genome shotgun (WGS) entry which is preliminary data.</text>
</comment>
<dbReference type="PROSITE" id="PS50106">
    <property type="entry name" value="PDZ"/>
    <property type="match status" value="1"/>
</dbReference>
<dbReference type="Pfam" id="PF17820">
    <property type="entry name" value="PDZ_6"/>
    <property type="match status" value="1"/>
</dbReference>
<accession>A0ABT6N3B2</accession>
<keyword evidence="4" id="KW-1185">Reference proteome</keyword>